<sequence>MPANFNGLLEGNPTFPPLNISEDDARAKSSPVVGDPGFIVEQQDGTWSWEPNLQVARDKAGTTCAIYQSWEVCDYFRQFAREEHLNADGIETDEGPLA</sequence>
<protein>
    <submittedName>
        <fullName evidence="1">Uncharacterized protein</fullName>
    </submittedName>
</protein>
<proteinExistence type="predicted"/>
<dbReference type="KEGG" id="aaco:K1I37_00255"/>
<dbReference type="EMBL" id="CP080467">
    <property type="protein sequence ID" value="UNO49043.1"/>
    <property type="molecule type" value="Genomic_DNA"/>
</dbReference>
<gene>
    <name evidence="1" type="ORF">K1I37_00255</name>
</gene>
<accession>T0BTM3</accession>
<name>T0BTM3_ALIAG</name>
<evidence type="ECO:0000313" key="1">
    <source>
        <dbReference type="EMBL" id="UNO49043.1"/>
    </source>
</evidence>
<dbReference type="Proteomes" id="UP000829401">
    <property type="component" value="Chromosome"/>
</dbReference>
<organism evidence="1 2">
    <name type="scientific">Alicyclobacillus acidoterrestris (strain ATCC 49025 / DSM 3922 / CIP 106132 / NCIMB 13137 / GD3B)</name>
    <dbReference type="NCBI Taxonomy" id="1356854"/>
    <lineage>
        <taxon>Bacteria</taxon>
        <taxon>Bacillati</taxon>
        <taxon>Bacillota</taxon>
        <taxon>Bacilli</taxon>
        <taxon>Bacillales</taxon>
        <taxon>Alicyclobacillaceae</taxon>
        <taxon>Alicyclobacillus</taxon>
    </lineage>
</organism>
<evidence type="ECO:0000313" key="2">
    <source>
        <dbReference type="Proteomes" id="UP000829401"/>
    </source>
</evidence>
<reference evidence="2" key="1">
    <citation type="journal article" date="2022" name="G3 (Bethesda)">
        <title>Unveiling the complete genome sequence of Alicyclobacillus acidoterrestris DSM 3922T, a taint-producing strain.</title>
        <authorList>
            <person name="Leonardo I.C."/>
            <person name="Barreto Crespo M.T."/>
            <person name="Gaspar F.B."/>
        </authorList>
    </citation>
    <scope>NUCLEOTIDE SEQUENCE [LARGE SCALE GENOMIC DNA]</scope>
    <source>
        <strain evidence="2">DSM 3922</strain>
    </source>
</reference>
<accession>A0A9E7CW33</accession>
<dbReference type="AlphaFoldDB" id="T0BTM3"/>
<keyword evidence="2" id="KW-1185">Reference proteome</keyword>
<dbReference type="RefSeq" id="WP_021297444.1">
    <property type="nucleotide sequence ID" value="NZ_AURB01000154.1"/>
</dbReference>